<reference evidence="1" key="1">
    <citation type="submission" date="2020-09" db="EMBL/GenBank/DDBJ databases">
        <title>Genome-Enabled Discovery of Anthraquinone Biosynthesis in Senna tora.</title>
        <authorList>
            <person name="Kang S.-H."/>
            <person name="Pandey R.P."/>
            <person name="Lee C.-M."/>
            <person name="Sim J.-S."/>
            <person name="Jeong J.-T."/>
            <person name="Choi B.-S."/>
            <person name="Jung M."/>
            <person name="Ginzburg D."/>
            <person name="Zhao K."/>
            <person name="Won S.Y."/>
            <person name="Oh T.-J."/>
            <person name="Yu Y."/>
            <person name="Kim N.-H."/>
            <person name="Lee O.R."/>
            <person name="Lee T.-H."/>
            <person name="Bashyal P."/>
            <person name="Kim T.-S."/>
            <person name="Lee W.-H."/>
            <person name="Kawkins C."/>
            <person name="Kim C.-K."/>
            <person name="Kim J.S."/>
            <person name="Ahn B.O."/>
            <person name="Rhee S.Y."/>
            <person name="Sohng J.K."/>
        </authorList>
    </citation>
    <scope>NUCLEOTIDE SEQUENCE</scope>
    <source>
        <tissue evidence="1">Leaf</tissue>
    </source>
</reference>
<dbReference type="EMBL" id="JAAIUW010000005">
    <property type="protein sequence ID" value="KAF7832294.1"/>
    <property type="molecule type" value="Genomic_DNA"/>
</dbReference>
<gene>
    <name evidence="1" type="ORF">G2W53_014627</name>
</gene>
<dbReference type="AlphaFoldDB" id="A0A834WU26"/>
<evidence type="ECO:0000313" key="2">
    <source>
        <dbReference type="Proteomes" id="UP000634136"/>
    </source>
</evidence>
<dbReference type="Proteomes" id="UP000634136">
    <property type="component" value="Unassembled WGS sequence"/>
</dbReference>
<organism evidence="1 2">
    <name type="scientific">Senna tora</name>
    <dbReference type="NCBI Taxonomy" id="362788"/>
    <lineage>
        <taxon>Eukaryota</taxon>
        <taxon>Viridiplantae</taxon>
        <taxon>Streptophyta</taxon>
        <taxon>Embryophyta</taxon>
        <taxon>Tracheophyta</taxon>
        <taxon>Spermatophyta</taxon>
        <taxon>Magnoliopsida</taxon>
        <taxon>eudicotyledons</taxon>
        <taxon>Gunneridae</taxon>
        <taxon>Pentapetalae</taxon>
        <taxon>rosids</taxon>
        <taxon>fabids</taxon>
        <taxon>Fabales</taxon>
        <taxon>Fabaceae</taxon>
        <taxon>Caesalpinioideae</taxon>
        <taxon>Cassia clade</taxon>
        <taxon>Senna</taxon>
    </lineage>
</organism>
<protein>
    <submittedName>
        <fullName evidence="1">Uncharacterized protein</fullName>
    </submittedName>
</protein>
<comment type="caution">
    <text evidence="1">The sequence shown here is derived from an EMBL/GenBank/DDBJ whole genome shotgun (WGS) entry which is preliminary data.</text>
</comment>
<evidence type="ECO:0000313" key="1">
    <source>
        <dbReference type="EMBL" id="KAF7832294.1"/>
    </source>
</evidence>
<sequence length="39" mass="4497">MEDELWTVVQISLVVCKGAYHRDGCSFGRASGRYYVERD</sequence>
<proteinExistence type="predicted"/>
<accession>A0A834WU26</accession>
<name>A0A834WU26_9FABA</name>
<keyword evidence="2" id="KW-1185">Reference proteome</keyword>